<feature type="transmembrane region" description="Helical" evidence="9">
    <location>
        <begin position="89"/>
        <end position="114"/>
    </location>
</feature>
<evidence type="ECO:0000256" key="5">
    <source>
        <dbReference type="ARBA" id="ARBA00022692"/>
    </source>
</evidence>
<keyword evidence="6 9" id="KW-1133">Transmembrane helix</keyword>
<keyword evidence="11" id="KW-1185">Reference proteome</keyword>
<dbReference type="GO" id="GO:0005886">
    <property type="term" value="C:plasma membrane"/>
    <property type="evidence" value="ECO:0007669"/>
    <property type="project" value="UniProtKB-SubCell"/>
</dbReference>
<protein>
    <submittedName>
        <fullName evidence="10">Putative inner membrane protein</fullName>
    </submittedName>
</protein>
<evidence type="ECO:0000256" key="3">
    <source>
        <dbReference type="ARBA" id="ARBA00022475"/>
    </source>
</evidence>
<keyword evidence="4" id="KW-0997">Cell inner membrane</keyword>
<feature type="transmembrane region" description="Helical" evidence="9">
    <location>
        <begin position="126"/>
        <end position="148"/>
    </location>
</feature>
<evidence type="ECO:0000256" key="7">
    <source>
        <dbReference type="ARBA" id="ARBA00023136"/>
    </source>
</evidence>
<keyword evidence="3" id="KW-1003">Cell membrane</keyword>
<feature type="transmembrane region" description="Helical" evidence="9">
    <location>
        <begin position="30"/>
        <end position="51"/>
    </location>
</feature>
<feature type="transmembrane region" description="Helical" evidence="9">
    <location>
        <begin position="160"/>
        <end position="184"/>
    </location>
</feature>
<dbReference type="AlphaFoldDB" id="A0A518EYG2"/>
<dbReference type="InterPro" id="IPR007272">
    <property type="entry name" value="Sulf_transp_TsuA/YedE"/>
</dbReference>
<dbReference type="PANTHER" id="PTHR30574:SF1">
    <property type="entry name" value="SULPHUR TRANSPORT DOMAIN-CONTAINING PROTEIN"/>
    <property type="match status" value="1"/>
</dbReference>
<comment type="similarity">
    <text evidence="8">Belongs to the TsuA/YedE (TC 9.B.102) family.</text>
</comment>
<dbReference type="RefSeq" id="WP_145202964.1">
    <property type="nucleotide sequence ID" value="NZ_CP036434.1"/>
</dbReference>
<comment type="subcellular location">
    <subcellularLocation>
        <location evidence="1">Cell inner membrane</location>
        <topology evidence="1">Multi-pass membrane protein</topology>
    </subcellularLocation>
</comment>
<keyword evidence="2" id="KW-0813">Transport</keyword>
<reference evidence="10 11" key="1">
    <citation type="submission" date="2019-02" db="EMBL/GenBank/DDBJ databases">
        <title>Deep-cultivation of Planctomycetes and their phenomic and genomic characterization uncovers novel biology.</title>
        <authorList>
            <person name="Wiegand S."/>
            <person name="Jogler M."/>
            <person name="Boedeker C."/>
            <person name="Pinto D."/>
            <person name="Vollmers J."/>
            <person name="Rivas-Marin E."/>
            <person name="Kohn T."/>
            <person name="Peeters S.H."/>
            <person name="Heuer A."/>
            <person name="Rast P."/>
            <person name="Oberbeckmann S."/>
            <person name="Bunk B."/>
            <person name="Jeske O."/>
            <person name="Meyerdierks A."/>
            <person name="Storesund J.E."/>
            <person name="Kallscheuer N."/>
            <person name="Luecker S."/>
            <person name="Lage O.M."/>
            <person name="Pohl T."/>
            <person name="Merkel B.J."/>
            <person name="Hornburger P."/>
            <person name="Mueller R.-W."/>
            <person name="Bruemmer F."/>
            <person name="Labrenz M."/>
            <person name="Spormann A.M."/>
            <person name="Op den Camp H."/>
            <person name="Overmann J."/>
            <person name="Amann R."/>
            <person name="Jetten M.S.M."/>
            <person name="Mascher T."/>
            <person name="Medema M.H."/>
            <person name="Devos D.P."/>
            <person name="Kaster A.-K."/>
            <person name="Ovreas L."/>
            <person name="Rohde M."/>
            <person name="Galperin M.Y."/>
            <person name="Jogler C."/>
        </authorList>
    </citation>
    <scope>NUCLEOTIDE SEQUENCE [LARGE SCALE GENOMIC DNA]</scope>
    <source>
        <strain evidence="10 11">Poly30</strain>
    </source>
</reference>
<organism evidence="10 11">
    <name type="scientific">Saltatorellus ferox</name>
    <dbReference type="NCBI Taxonomy" id="2528018"/>
    <lineage>
        <taxon>Bacteria</taxon>
        <taxon>Pseudomonadati</taxon>
        <taxon>Planctomycetota</taxon>
        <taxon>Planctomycetia</taxon>
        <taxon>Planctomycetia incertae sedis</taxon>
        <taxon>Saltatorellus</taxon>
    </lineage>
</organism>
<evidence type="ECO:0000313" key="11">
    <source>
        <dbReference type="Proteomes" id="UP000320390"/>
    </source>
</evidence>
<dbReference type="Proteomes" id="UP000320390">
    <property type="component" value="Chromosome"/>
</dbReference>
<gene>
    <name evidence="10" type="ORF">Poly30_46780</name>
</gene>
<sequence>MSIETTLEPPVRRGPLDEDVPGAERVWNPYLVGVGLGLTLLTSFVVLGAGLGASGSVARGSAWLAHLFAPEAVEGNAYLGPWFSAGSPLRYYLVFMGLGTFAGGLTSAWAANRIRPGVERGPRASILLRLVLALLGGLAAGFASRVAAGCTSGQALTGGALFLTGSWAFFLAFFGGAFLLAWFVRKEWS</sequence>
<evidence type="ECO:0000256" key="8">
    <source>
        <dbReference type="ARBA" id="ARBA00035655"/>
    </source>
</evidence>
<evidence type="ECO:0000256" key="1">
    <source>
        <dbReference type="ARBA" id="ARBA00004429"/>
    </source>
</evidence>
<accession>A0A518EYG2</accession>
<evidence type="ECO:0000256" key="2">
    <source>
        <dbReference type="ARBA" id="ARBA00022448"/>
    </source>
</evidence>
<evidence type="ECO:0000313" key="10">
    <source>
        <dbReference type="EMBL" id="QDV09121.1"/>
    </source>
</evidence>
<dbReference type="PANTHER" id="PTHR30574">
    <property type="entry name" value="INNER MEMBRANE PROTEIN YEDE"/>
    <property type="match status" value="1"/>
</dbReference>
<dbReference type="EMBL" id="CP036434">
    <property type="protein sequence ID" value="QDV09121.1"/>
    <property type="molecule type" value="Genomic_DNA"/>
</dbReference>
<evidence type="ECO:0000256" key="4">
    <source>
        <dbReference type="ARBA" id="ARBA00022519"/>
    </source>
</evidence>
<evidence type="ECO:0000256" key="9">
    <source>
        <dbReference type="SAM" id="Phobius"/>
    </source>
</evidence>
<name>A0A518EYG2_9BACT</name>
<keyword evidence="5 9" id="KW-0812">Transmembrane</keyword>
<dbReference type="OrthoDB" id="9814020at2"/>
<dbReference type="Pfam" id="PF04143">
    <property type="entry name" value="Sulf_transp"/>
    <property type="match status" value="1"/>
</dbReference>
<keyword evidence="7 9" id="KW-0472">Membrane</keyword>
<evidence type="ECO:0000256" key="6">
    <source>
        <dbReference type="ARBA" id="ARBA00022989"/>
    </source>
</evidence>
<proteinExistence type="inferred from homology"/>